<proteinExistence type="predicted"/>
<dbReference type="AlphaFoldDB" id="A0A1J5PVI0"/>
<evidence type="ECO:0000313" key="1">
    <source>
        <dbReference type="EMBL" id="OIQ71783.1"/>
    </source>
</evidence>
<reference evidence="1" key="1">
    <citation type="submission" date="2016-10" db="EMBL/GenBank/DDBJ databases">
        <title>Sequence of Gallionella enrichment culture.</title>
        <authorList>
            <person name="Poehlein A."/>
            <person name="Muehling M."/>
            <person name="Daniel R."/>
        </authorList>
    </citation>
    <scope>NUCLEOTIDE SEQUENCE</scope>
</reference>
<organism evidence="1">
    <name type="scientific">mine drainage metagenome</name>
    <dbReference type="NCBI Taxonomy" id="410659"/>
    <lineage>
        <taxon>unclassified sequences</taxon>
        <taxon>metagenomes</taxon>
        <taxon>ecological metagenomes</taxon>
    </lineage>
</organism>
<comment type="caution">
    <text evidence="1">The sequence shown here is derived from an EMBL/GenBank/DDBJ whole genome shotgun (WGS) entry which is preliminary data.</text>
</comment>
<sequence length="106" mass="9921">MNSASAAAVSSGVSVALLASALTSSNVAVPGTADQRAALGAVQTTLAVLATQIGTQSLVVAAAPPYGAGPGSLSNYVSGVTSAAGLLAAAAATSPYIGRIGVNLHG</sequence>
<name>A0A1J5PVI0_9ZZZZ</name>
<gene>
    <name evidence="1" type="ORF">GALL_466000</name>
</gene>
<accession>A0A1J5PVI0</accession>
<dbReference type="EMBL" id="MLJW01003561">
    <property type="protein sequence ID" value="OIQ71783.1"/>
    <property type="molecule type" value="Genomic_DNA"/>
</dbReference>
<protein>
    <submittedName>
        <fullName evidence="1">Uncharacterized protein</fullName>
    </submittedName>
</protein>